<feature type="domain" description="Fungal lipase-type" evidence="2">
    <location>
        <begin position="147"/>
        <end position="247"/>
    </location>
</feature>
<name>A0AAE9EPY9_CAEBR</name>
<feature type="chain" id="PRO_5042295820" description="Fungal lipase-type domain-containing protein" evidence="1">
    <location>
        <begin position="21"/>
        <end position="330"/>
    </location>
</feature>
<protein>
    <recommendedName>
        <fullName evidence="2">Fungal lipase-type domain-containing protein</fullName>
    </recommendedName>
</protein>
<keyword evidence="1" id="KW-0732">Signal</keyword>
<evidence type="ECO:0000259" key="2">
    <source>
        <dbReference type="Pfam" id="PF01764"/>
    </source>
</evidence>
<dbReference type="Gene3D" id="3.40.50.1820">
    <property type="entry name" value="alpha/beta hydrolase"/>
    <property type="match status" value="1"/>
</dbReference>
<reference evidence="3 4" key="1">
    <citation type="submission" date="2022-04" db="EMBL/GenBank/DDBJ databases">
        <title>Chromosome-level reference genomes for two strains of Caenorhabditis briggsae: an improved platform for comparative genomics.</title>
        <authorList>
            <person name="Stevens L."/>
            <person name="Andersen E."/>
        </authorList>
    </citation>
    <scope>NUCLEOTIDE SEQUENCE [LARGE SCALE GENOMIC DNA]</scope>
    <source>
        <strain evidence="3">VX34</strain>
        <tissue evidence="3">Whole-organism</tissue>
    </source>
</reference>
<feature type="signal peptide" evidence="1">
    <location>
        <begin position="1"/>
        <end position="20"/>
    </location>
</feature>
<gene>
    <name evidence="3" type="ORF">L5515_004814</name>
</gene>
<proteinExistence type="predicted"/>
<dbReference type="Proteomes" id="UP000829354">
    <property type="component" value="Chromosome III"/>
</dbReference>
<dbReference type="SUPFAM" id="SSF53474">
    <property type="entry name" value="alpha/beta-Hydrolases"/>
    <property type="match status" value="1"/>
</dbReference>
<evidence type="ECO:0000313" key="3">
    <source>
        <dbReference type="EMBL" id="UMM24710.1"/>
    </source>
</evidence>
<dbReference type="PANTHER" id="PTHR45908:SF2">
    <property type="entry name" value="FUNGAL LIPASE-LIKE DOMAIN-CONTAINING PROTEIN"/>
    <property type="match status" value="1"/>
</dbReference>
<organism evidence="3 4">
    <name type="scientific">Caenorhabditis briggsae</name>
    <dbReference type="NCBI Taxonomy" id="6238"/>
    <lineage>
        <taxon>Eukaryota</taxon>
        <taxon>Metazoa</taxon>
        <taxon>Ecdysozoa</taxon>
        <taxon>Nematoda</taxon>
        <taxon>Chromadorea</taxon>
        <taxon>Rhabditida</taxon>
        <taxon>Rhabditina</taxon>
        <taxon>Rhabditomorpha</taxon>
        <taxon>Rhabditoidea</taxon>
        <taxon>Rhabditidae</taxon>
        <taxon>Peloderinae</taxon>
        <taxon>Caenorhabditis</taxon>
    </lineage>
</organism>
<keyword evidence="4" id="KW-1185">Reference proteome</keyword>
<dbReference type="PANTHER" id="PTHR45908">
    <property type="entry name" value="PROTEIN CBG11750-RELATED"/>
    <property type="match status" value="1"/>
</dbReference>
<dbReference type="EMBL" id="CP092622">
    <property type="protein sequence ID" value="UMM24710.1"/>
    <property type="molecule type" value="Genomic_DNA"/>
</dbReference>
<dbReference type="Pfam" id="PF01764">
    <property type="entry name" value="Lipase_3"/>
    <property type="match status" value="1"/>
</dbReference>
<dbReference type="GO" id="GO:0006629">
    <property type="term" value="P:lipid metabolic process"/>
    <property type="evidence" value="ECO:0007669"/>
    <property type="project" value="InterPro"/>
</dbReference>
<accession>A0AAE9EPY9</accession>
<evidence type="ECO:0000256" key="1">
    <source>
        <dbReference type="SAM" id="SignalP"/>
    </source>
</evidence>
<dbReference type="CDD" id="cd00519">
    <property type="entry name" value="Lipase_3"/>
    <property type="match status" value="1"/>
</dbReference>
<sequence length="330" mass="37562">MFLENFLAIFILSSLTGASADNCSSCVSSGNIWCVESSQCNTTFSSCQTQITVQLNCPALPKYAYDDSFMRTQQLTFASASHGDQIQKCFGNQIPTMKLFKLRAVTCSEGNANFTCRGFTAYDVTQKVIVLSFRGSSGTDQSEQLNNGFINEGIQWYPDINGNIFKDLRSLKYKYPGFELWINGHSLGGMLSWVASSYLVTTGLYKAEDIKVVTFGSPRLGDYDFAVWYTNTFLYSFHIIHRADFFARQLRIDPHTNTTVLYHPRTQIWYNNYMNETDQYEICKQADGNYCSDTVQEGLSMWDHIYYFNVNMPAWGRDGCPKDRSSYAQQ</sequence>
<dbReference type="InterPro" id="IPR002921">
    <property type="entry name" value="Fungal_lipase-type"/>
</dbReference>
<dbReference type="InterPro" id="IPR029058">
    <property type="entry name" value="AB_hydrolase_fold"/>
</dbReference>
<evidence type="ECO:0000313" key="4">
    <source>
        <dbReference type="Proteomes" id="UP000829354"/>
    </source>
</evidence>
<dbReference type="AlphaFoldDB" id="A0AAE9EPY9"/>